<comment type="caution">
    <text evidence="1">The sequence shown here is derived from an EMBL/GenBank/DDBJ whole genome shotgun (WGS) entry which is preliminary data.</text>
</comment>
<name>A0ACB7NZZ5_9PEZI</name>
<dbReference type="Proteomes" id="UP000724584">
    <property type="component" value="Unassembled WGS sequence"/>
</dbReference>
<reference evidence="1 2" key="1">
    <citation type="journal article" date="2021" name="Nat. Commun.">
        <title>Genetic determinants of endophytism in the Arabidopsis root mycobiome.</title>
        <authorList>
            <person name="Mesny F."/>
            <person name="Miyauchi S."/>
            <person name="Thiergart T."/>
            <person name="Pickel B."/>
            <person name="Atanasova L."/>
            <person name="Karlsson M."/>
            <person name="Huettel B."/>
            <person name="Barry K.W."/>
            <person name="Haridas S."/>
            <person name="Chen C."/>
            <person name="Bauer D."/>
            <person name="Andreopoulos W."/>
            <person name="Pangilinan J."/>
            <person name="LaButti K."/>
            <person name="Riley R."/>
            <person name="Lipzen A."/>
            <person name="Clum A."/>
            <person name="Drula E."/>
            <person name="Henrissat B."/>
            <person name="Kohler A."/>
            <person name="Grigoriev I.V."/>
            <person name="Martin F.M."/>
            <person name="Hacquard S."/>
        </authorList>
    </citation>
    <scope>NUCLEOTIDE SEQUENCE [LARGE SCALE GENOMIC DNA]</scope>
    <source>
        <strain evidence="1 2">MPI-SDFR-AT-0079</strain>
    </source>
</reference>
<proteinExistence type="predicted"/>
<accession>A0ACB7NZZ5</accession>
<dbReference type="EMBL" id="JAGIZQ010000007">
    <property type="protein sequence ID" value="KAH6617146.1"/>
    <property type="molecule type" value="Genomic_DNA"/>
</dbReference>
<gene>
    <name evidence="1" type="ORF">F5144DRAFT_498570</name>
</gene>
<sequence>MPLANTLPTGSKPSTPGLAPSTIARVTLASGYRAYHPSGDNNNSIKDKAAQPPKPKKTVRFVVGEEEGLAEESAALTEGSDSEDGDEYDFVNDFSLEEAEGWVPVMVAEEDHGDDWMSLTGSWIKMGDAPGDAKKVQEKVVAA</sequence>
<evidence type="ECO:0000313" key="1">
    <source>
        <dbReference type="EMBL" id="KAH6617146.1"/>
    </source>
</evidence>
<keyword evidence="2" id="KW-1185">Reference proteome</keyword>
<evidence type="ECO:0000313" key="2">
    <source>
        <dbReference type="Proteomes" id="UP000724584"/>
    </source>
</evidence>
<protein>
    <submittedName>
        <fullName evidence="1">Uncharacterized protein</fullName>
    </submittedName>
</protein>
<organism evidence="1 2">
    <name type="scientific">Chaetomium tenue</name>
    <dbReference type="NCBI Taxonomy" id="1854479"/>
    <lineage>
        <taxon>Eukaryota</taxon>
        <taxon>Fungi</taxon>
        <taxon>Dikarya</taxon>
        <taxon>Ascomycota</taxon>
        <taxon>Pezizomycotina</taxon>
        <taxon>Sordariomycetes</taxon>
        <taxon>Sordariomycetidae</taxon>
        <taxon>Sordariales</taxon>
        <taxon>Chaetomiaceae</taxon>
        <taxon>Chaetomium</taxon>
    </lineage>
</organism>